<keyword evidence="11" id="KW-1185">Reference proteome</keyword>
<dbReference type="InterPro" id="IPR013087">
    <property type="entry name" value="Znf_C2H2_type"/>
</dbReference>
<reference evidence="10" key="1">
    <citation type="submission" date="2019-09" db="EMBL/GenBank/DDBJ databases">
        <title>Bird 10,000 Genomes (B10K) Project - Family phase.</title>
        <authorList>
            <person name="Zhang G."/>
        </authorList>
    </citation>
    <scope>NUCLEOTIDE SEQUENCE</scope>
    <source>
        <strain evidence="10">B10K-DU-002-52</strain>
        <tissue evidence="10">Muscle</tissue>
    </source>
</reference>
<dbReference type="SMART" id="SM00355">
    <property type="entry name" value="ZnF_C2H2"/>
    <property type="match status" value="2"/>
</dbReference>
<name>A0A852FMN3_PEUTA</name>
<keyword evidence="6" id="KW-0539">Nucleus</keyword>
<evidence type="ECO:0000256" key="1">
    <source>
        <dbReference type="ARBA" id="ARBA00004123"/>
    </source>
</evidence>
<dbReference type="PANTHER" id="PTHR23226:SF416">
    <property type="entry name" value="FI01424P"/>
    <property type="match status" value="1"/>
</dbReference>
<dbReference type="PROSITE" id="PS00028">
    <property type="entry name" value="ZINC_FINGER_C2H2_1"/>
    <property type="match status" value="2"/>
</dbReference>
<protein>
    <submittedName>
        <fullName evidence="10">ZN497 protein</fullName>
    </submittedName>
</protein>
<evidence type="ECO:0000256" key="4">
    <source>
        <dbReference type="ARBA" id="ARBA00022771"/>
    </source>
</evidence>
<dbReference type="PANTHER" id="PTHR23226">
    <property type="entry name" value="ZINC FINGER AND SCAN DOMAIN-CONTAINING"/>
    <property type="match status" value="1"/>
</dbReference>
<feature type="domain" description="C2H2-type" evidence="9">
    <location>
        <begin position="1"/>
        <end position="26"/>
    </location>
</feature>
<dbReference type="Pfam" id="PF00096">
    <property type="entry name" value="zf-C2H2"/>
    <property type="match status" value="2"/>
</dbReference>
<evidence type="ECO:0000256" key="6">
    <source>
        <dbReference type="ARBA" id="ARBA00023242"/>
    </source>
</evidence>
<organism evidence="10 11">
    <name type="scientific">Peucedramus taeniatus</name>
    <name type="common">Olive warbler</name>
    <dbReference type="NCBI Taxonomy" id="135441"/>
    <lineage>
        <taxon>Eukaryota</taxon>
        <taxon>Metazoa</taxon>
        <taxon>Chordata</taxon>
        <taxon>Craniata</taxon>
        <taxon>Vertebrata</taxon>
        <taxon>Euteleostomi</taxon>
        <taxon>Archelosauria</taxon>
        <taxon>Archosauria</taxon>
        <taxon>Dinosauria</taxon>
        <taxon>Saurischia</taxon>
        <taxon>Theropoda</taxon>
        <taxon>Coelurosauria</taxon>
        <taxon>Aves</taxon>
        <taxon>Neognathae</taxon>
        <taxon>Neoaves</taxon>
        <taxon>Telluraves</taxon>
        <taxon>Australaves</taxon>
        <taxon>Passeriformes</taxon>
        <taxon>Passeroidea</taxon>
        <taxon>Fringillidae</taxon>
        <taxon>Peucedraminae</taxon>
        <taxon>Peucedramus</taxon>
    </lineage>
</organism>
<dbReference type="SUPFAM" id="SSF57667">
    <property type="entry name" value="beta-beta-alpha zinc fingers"/>
    <property type="match status" value="1"/>
</dbReference>
<comment type="subcellular location">
    <subcellularLocation>
        <location evidence="1">Nucleus</location>
    </subcellularLocation>
</comment>
<dbReference type="FunFam" id="3.30.160.60:FF:000446">
    <property type="entry name" value="Zinc finger protein"/>
    <property type="match status" value="1"/>
</dbReference>
<dbReference type="Gene3D" id="3.30.160.60">
    <property type="entry name" value="Classic Zinc Finger"/>
    <property type="match status" value="2"/>
</dbReference>
<keyword evidence="5" id="KW-0862">Zinc</keyword>
<comment type="caution">
    <text evidence="10">The sequence shown here is derived from an EMBL/GenBank/DDBJ whole genome shotgun (WGS) entry which is preliminary data.</text>
</comment>
<dbReference type="GO" id="GO:0005634">
    <property type="term" value="C:nucleus"/>
    <property type="evidence" value="ECO:0007669"/>
    <property type="project" value="UniProtKB-SubCell"/>
</dbReference>
<feature type="domain" description="C2H2-type" evidence="9">
    <location>
        <begin position="27"/>
        <end position="54"/>
    </location>
</feature>
<evidence type="ECO:0000256" key="3">
    <source>
        <dbReference type="ARBA" id="ARBA00022737"/>
    </source>
</evidence>
<accession>A0A852FMN3</accession>
<evidence type="ECO:0000256" key="7">
    <source>
        <dbReference type="PROSITE-ProRule" id="PRU00042"/>
    </source>
</evidence>
<feature type="non-terminal residue" evidence="10">
    <location>
        <position position="75"/>
    </location>
</feature>
<sequence>CPDCGKGFNRNCTLIKHRHIHTKERPYECPECGKTFSQSSNLTQHQQRHHKGSPVSAPSAGRASCAAPAPSPMGG</sequence>
<keyword evidence="3" id="KW-0677">Repeat</keyword>
<dbReference type="InterPro" id="IPR036236">
    <property type="entry name" value="Znf_C2H2_sf"/>
</dbReference>
<dbReference type="GO" id="GO:0000978">
    <property type="term" value="F:RNA polymerase II cis-regulatory region sequence-specific DNA binding"/>
    <property type="evidence" value="ECO:0007669"/>
    <property type="project" value="TreeGrafter"/>
</dbReference>
<evidence type="ECO:0000313" key="10">
    <source>
        <dbReference type="EMBL" id="NXQ18078.1"/>
    </source>
</evidence>
<evidence type="ECO:0000313" key="11">
    <source>
        <dbReference type="Proteomes" id="UP000629713"/>
    </source>
</evidence>
<dbReference type="FunFam" id="3.30.160.60:FF:000016">
    <property type="entry name" value="zinc finger protein 37 homolog"/>
    <property type="match status" value="1"/>
</dbReference>
<evidence type="ECO:0000256" key="2">
    <source>
        <dbReference type="ARBA" id="ARBA00022723"/>
    </source>
</evidence>
<dbReference type="Proteomes" id="UP000629713">
    <property type="component" value="Unassembled WGS sequence"/>
</dbReference>
<evidence type="ECO:0000256" key="8">
    <source>
        <dbReference type="SAM" id="MobiDB-lite"/>
    </source>
</evidence>
<evidence type="ECO:0000256" key="5">
    <source>
        <dbReference type="ARBA" id="ARBA00022833"/>
    </source>
</evidence>
<dbReference type="PROSITE" id="PS50157">
    <property type="entry name" value="ZINC_FINGER_C2H2_2"/>
    <property type="match status" value="2"/>
</dbReference>
<dbReference type="GO" id="GO:0000981">
    <property type="term" value="F:DNA-binding transcription factor activity, RNA polymerase II-specific"/>
    <property type="evidence" value="ECO:0007669"/>
    <property type="project" value="TreeGrafter"/>
</dbReference>
<feature type="non-terminal residue" evidence="10">
    <location>
        <position position="1"/>
    </location>
</feature>
<proteinExistence type="predicted"/>
<dbReference type="EMBL" id="WBNO01021209">
    <property type="protein sequence ID" value="NXQ18078.1"/>
    <property type="molecule type" value="Genomic_DNA"/>
</dbReference>
<dbReference type="GO" id="GO:0008270">
    <property type="term" value="F:zinc ion binding"/>
    <property type="evidence" value="ECO:0007669"/>
    <property type="project" value="UniProtKB-KW"/>
</dbReference>
<feature type="region of interest" description="Disordered" evidence="8">
    <location>
        <begin position="40"/>
        <end position="75"/>
    </location>
</feature>
<dbReference type="AlphaFoldDB" id="A0A852FMN3"/>
<keyword evidence="4 7" id="KW-0863">Zinc-finger</keyword>
<gene>
    <name evidence="10" type="primary">Znf497</name>
    <name evidence="10" type="ORF">PEUTAE_R14757</name>
</gene>
<keyword evidence="2" id="KW-0479">Metal-binding</keyword>
<evidence type="ECO:0000259" key="9">
    <source>
        <dbReference type="PROSITE" id="PS50157"/>
    </source>
</evidence>